<proteinExistence type="predicted"/>
<organism evidence="2 3">
    <name type="scientific">Natranaerovirga pectinivora</name>
    <dbReference type="NCBI Taxonomy" id="682400"/>
    <lineage>
        <taxon>Bacteria</taxon>
        <taxon>Bacillati</taxon>
        <taxon>Bacillota</taxon>
        <taxon>Clostridia</taxon>
        <taxon>Lachnospirales</taxon>
        <taxon>Natranaerovirgaceae</taxon>
        <taxon>Natranaerovirga</taxon>
    </lineage>
</organism>
<evidence type="ECO:0000313" key="3">
    <source>
        <dbReference type="Proteomes" id="UP000294902"/>
    </source>
</evidence>
<sequence length="129" mass="14761">MEISKIITISFSIVLLLCITVFIVELLVPISLKKDFNVVCNTYKEVAKRNGGITVEEKDALLIALEKLNLQSIDISNITLVSTKGYEEDIIFEVSATYSRSLLTSIFERDERELVFFYSRTFSNRRLVN</sequence>
<evidence type="ECO:0000313" key="2">
    <source>
        <dbReference type="EMBL" id="TCT17032.1"/>
    </source>
</evidence>
<accession>A0A4R3MQ83</accession>
<keyword evidence="3" id="KW-1185">Reference proteome</keyword>
<feature type="transmembrane region" description="Helical" evidence="1">
    <location>
        <begin position="6"/>
        <end position="28"/>
    </location>
</feature>
<keyword evidence="1" id="KW-1133">Transmembrane helix</keyword>
<dbReference type="AlphaFoldDB" id="A0A4R3MQ83"/>
<protein>
    <recommendedName>
        <fullName evidence="4">DUF4845 domain-containing protein</fullName>
    </recommendedName>
</protein>
<gene>
    <name evidence="2" type="ORF">EDC18_101328</name>
</gene>
<dbReference type="EMBL" id="SMAL01000001">
    <property type="protein sequence ID" value="TCT17032.1"/>
    <property type="molecule type" value="Genomic_DNA"/>
</dbReference>
<name>A0A4R3MQ83_9FIRM</name>
<dbReference type="RefSeq" id="WP_132249589.1">
    <property type="nucleotide sequence ID" value="NZ_SMAL01000001.1"/>
</dbReference>
<dbReference type="Proteomes" id="UP000294902">
    <property type="component" value="Unassembled WGS sequence"/>
</dbReference>
<evidence type="ECO:0000256" key="1">
    <source>
        <dbReference type="SAM" id="Phobius"/>
    </source>
</evidence>
<evidence type="ECO:0008006" key="4">
    <source>
        <dbReference type="Google" id="ProtNLM"/>
    </source>
</evidence>
<reference evidence="2 3" key="1">
    <citation type="submission" date="2019-03" db="EMBL/GenBank/DDBJ databases">
        <title>Genomic Encyclopedia of Type Strains, Phase IV (KMG-IV): sequencing the most valuable type-strain genomes for metagenomic binning, comparative biology and taxonomic classification.</title>
        <authorList>
            <person name="Goeker M."/>
        </authorList>
    </citation>
    <scope>NUCLEOTIDE SEQUENCE [LARGE SCALE GENOMIC DNA]</scope>
    <source>
        <strain evidence="2 3">DSM 24629</strain>
    </source>
</reference>
<keyword evidence="1" id="KW-0472">Membrane</keyword>
<keyword evidence="1" id="KW-0812">Transmembrane</keyword>
<comment type="caution">
    <text evidence="2">The sequence shown here is derived from an EMBL/GenBank/DDBJ whole genome shotgun (WGS) entry which is preliminary data.</text>
</comment>